<dbReference type="Gene3D" id="1.20.5.190">
    <property type="match status" value="6"/>
</dbReference>
<dbReference type="OrthoDB" id="2148418at2759"/>
<dbReference type="SMART" id="SM00033">
    <property type="entry name" value="CH"/>
    <property type="match status" value="2"/>
</dbReference>
<dbReference type="PANTHER" id="PTHR22706:SF1">
    <property type="entry name" value="ASSEMBLY FACTOR FOR SPINDLE MICROTUBULES"/>
    <property type="match status" value="1"/>
</dbReference>
<dbReference type="SMART" id="SM00015">
    <property type="entry name" value="IQ"/>
    <property type="match status" value="16"/>
</dbReference>
<gene>
    <name evidence="7" type="ORF">MCOS_LOCUS3371</name>
</gene>
<keyword evidence="2" id="KW-0963">Cytoplasm</keyword>
<evidence type="ECO:0000256" key="1">
    <source>
        <dbReference type="ARBA" id="ARBA00004496"/>
    </source>
</evidence>
<dbReference type="InterPro" id="IPR051185">
    <property type="entry name" value="ASPM"/>
</dbReference>
<protein>
    <recommendedName>
        <fullName evidence="6">Calponin-homology (CH) domain-containing protein</fullName>
    </recommendedName>
</protein>
<dbReference type="GO" id="GO:0005516">
    <property type="term" value="F:calmodulin binding"/>
    <property type="evidence" value="ECO:0007669"/>
    <property type="project" value="UniProtKB-KW"/>
</dbReference>
<feature type="non-terminal residue" evidence="7">
    <location>
        <position position="1"/>
    </location>
</feature>
<evidence type="ECO:0000256" key="3">
    <source>
        <dbReference type="ARBA" id="ARBA00022737"/>
    </source>
</evidence>
<evidence type="ECO:0000256" key="4">
    <source>
        <dbReference type="ARBA" id="ARBA00022860"/>
    </source>
</evidence>
<dbReference type="EMBL" id="UXSR01000748">
    <property type="protein sequence ID" value="VDD77368.1"/>
    <property type="molecule type" value="Genomic_DNA"/>
</dbReference>
<feature type="domain" description="Calponin-homology (CH)" evidence="6">
    <location>
        <begin position="718"/>
        <end position="866"/>
    </location>
</feature>
<dbReference type="CDD" id="cd21223">
    <property type="entry name" value="CH_ASPM_rpt1"/>
    <property type="match status" value="1"/>
</dbReference>
<name>A0A0R3U8Y5_MESCO</name>
<feature type="domain" description="Calponin-homology (CH)" evidence="6">
    <location>
        <begin position="927"/>
        <end position="1068"/>
    </location>
</feature>
<dbReference type="CDD" id="cd23767">
    <property type="entry name" value="IQCD"/>
    <property type="match status" value="4"/>
</dbReference>
<feature type="region of interest" description="Disordered" evidence="5">
    <location>
        <begin position="632"/>
        <end position="653"/>
    </location>
</feature>
<dbReference type="PROSITE" id="PS50096">
    <property type="entry name" value="IQ"/>
    <property type="match status" value="10"/>
</dbReference>
<dbReference type="GO" id="GO:0000278">
    <property type="term" value="P:mitotic cell cycle"/>
    <property type="evidence" value="ECO:0007669"/>
    <property type="project" value="TreeGrafter"/>
</dbReference>
<dbReference type="Pfam" id="PF00612">
    <property type="entry name" value="IQ"/>
    <property type="match status" value="9"/>
</dbReference>
<feature type="region of interest" description="Disordered" evidence="5">
    <location>
        <begin position="225"/>
        <end position="257"/>
    </location>
</feature>
<dbReference type="PANTHER" id="PTHR22706">
    <property type="entry name" value="ASSEMBLY FACTOR FOR SPINDLE MICROTUBULES"/>
    <property type="match status" value="1"/>
</dbReference>
<dbReference type="GO" id="GO:0007051">
    <property type="term" value="P:spindle organization"/>
    <property type="evidence" value="ECO:0007669"/>
    <property type="project" value="TreeGrafter"/>
</dbReference>
<dbReference type="Gene3D" id="1.10.418.10">
    <property type="entry name" value="Calponin-like domain"/>
    <property type="match status" value="2"/>
</dbReference>
<dbReference type="GO" id="GO:0005737">
    <property type="term" value="C:cytoplasm"/>
    <property type="evidence" value="ECO:0007669"/>
    <property type="project" value="UniProtKB-SubCell"/>
</dbReference>
<keyword evidence="4" id="KW-0112">Calmodulin-binding</keyword>
<proteinExistence type="predicted"/>
<dbReference type="Proteomes" id="UP000267029">
    <property type="component" value="Unassembled WGS sequence"/>
</dbReference>
<reference evidence="7 8" key="1">
    <citation type="submission" date="2018-10" db="EMBL/GenBank/DDBJ databases">
        <authorList>
            <consortium name="Pathogen Informatics"/>
        </authorList>
    </citation>
    <scope>NUCLEOTIDE SEQUENCE [LARGE SCALE GENOMIC DNA]</scope>
</reference>
<dbReference type="InterPro" id="IPR001715">
    <property type="entry name" value="CH_dom"/>
</dbReference>
<organism evidence="7 8">
    <name type="scientific">Mesocestoides corti</name>
    <name type="common">Flatworm</name>
    <dbReference type="NCBI Taxonomy" id="53468"/>
    <lineage>
        <taxon>Eukaryota</taxon>
        <taxon>Metazoa</taxon>
        <taxon>Spiralia</taxon>
        <taxon>Lophotrochozoa</taxon>
        <taxon>Platyhelminthes</taxon>
        <taxon>Cestoda</taxon>
        <taxon>Eucestoda</taxon>
        <taxon>Cyclophyllidea</taxon>
        <taxon>Mesocestoididae</taxon>
        <taxon>Mesocestoides</taxon>
    </lineage>
</organism>
<dbReference type="SUPFAM" id="SSF47576">
    <property type="entry name" value="Calponin-homology domain, CH-domain"/>
    <property type="match status" value="1"/>
</dbReference>
<comment type="subcellular location">
    <subcellularLocation>
        <location evidence="1">Cytoplasm</location>
    </subcellularLocation>
</comment>
<dbReference type="STRING" id="53468.A0A0R3U8Y5"/>
<keyword evidence="8" id="KW-1185">Reference proteome</keyword>
<dbReference type="InterPro" id="IPR000048">
    <property type="entry name" value="IQ_motif_EF-hand-BS"/>
</dbReference>
<dbReference type="GO" id="GO:0051295">
    <property type="term" value="P:establishment of meiotic spindle localization"/>
    <property type="evidence" value="ECO:0007669"/>
    <property type="project" value="TreeGrafter"/>
</dbReference>
<dbReference type="PROSITE" id="PS50021">
    <property type="entry name" value="CH"/>
    <property type="match status" value="2"/>
</dbReference>
<keyword evidence="3" id="KW-0677">Repeat</keyword>
<evidence type="ECO:0000256" key="2">
    <source>
        <dbReference type="ARBA" id="ARBA00022490"/>
    </source>
</evidence>
<dbReference type="InterPro" id="IPR036872">
    <property type="entry name" value="CH_dom_sf"/>
</dbReference>
<sequence>PSHFIVTPSHPSNWVSVSDTLDLAPFSRRAIIDFGNSLVAGSKAFRYLRLRNPHPEPVTVSCLLSGFLANFCVCFVRTVSAYRQTNVLQCPHTKSVWLKQRLFYLFGSFQVHCKRYPSGDEFAIFWLLTATEDVENLVGINRETQALVDISNPPISLRSCPSVRLGANSECLLQVIWSPKPLPNPLRLADRQPSPSDLRHVLQFRVNRMAIVEAVVVASSVKQPVDKKTSKKPPIEGTKGVEKHNRPMGSGSQCLSSASSFSHIRNSRLFETTGTSSLPFGMNASQIDADQTIVQRTVEPRSRSGSPTHLRLHLGSDYPIHTPDEVFAKPLLLPQGSSRLPSTPSQTTPCERRSASEIRKQAVLRSAQRSQSVDANIHEGVGSVGQLCTRATPGRTVSTDCLYRGRPTLPRTPENETSFISPALLSPLIKKVSLTTNLPHLDTTVLFNASLPASCGNIFGWDPLTALSESTELGFTRWLNHVFTSGLATRQSLPTPRTHLAFTQGQLGDPGESRAALVRLLHSPAFSAPAHRIEREVDQKKLAINSDLNFKADKAHFPGLQLRTCDLFTVHYAPVWLGLCVDALLELVQTPTSFSSSSTTNAEGGVAKDSKPLPLSKRLFSLLFATVPPMRRPKKTSASQEPTTGGWKTAGREAPRPALGASFVEYYNQQIIKRCLTLIWLLDQAKSKQILRFNPCLFNVTAPVKSSVEVCQTLGRNCLSRETNLARSLAVLGAGLSVSQTGLDEFDFTVNNLAVDLRDGLRLVKLADLLLGELSAFPQPTDPATSSSSSNIPSHAGHLITFVRYPAISRLQKIHNVRLALTAFEGAGGGQKLITATGKPITERDIVDGHRAKTLSLLWCILLRFQVTALVDFPALKSTVYRCVQEAKAHATADSPSQLLRCADEVFGSGLSAPNDLNQVDPLREMDRNQRALVLWARVICCRFGVNVANLDQSFSDGRAFCYILHSYIPTLLPRALVREPTTLNAHRYPDTPHALLLRNNMANFRLFQHRLSQLGGVPMLLDVGPDLLTNTIIARGQTKSDGQTPCTTVLSPGIVLATLAYLASRLVFSSDADREHLHRIVEDHAARIIQARWRAVLVLRQLPRRATRASLVPSSSITPLSRKAVQFFSRRPRSLASATMSLDSFAIIIQRAVRAWYRRRWLAALHIQAVYRGYLVRTQLRRRYGSCRISEISKIRVRCAVVIQCHVRRWLALRRVTAVRAFNFARTSAAIYLQCRVRRWITQRRRNRAARVIQVAWRTHRRTVAAVRIQRAVREWLNRRRERSVVRCQALARGWLARRMVSKRLAFVITVQALGRAFIARKKVEARLSSMHRAAVVIQKTWKGHLERRKYLETRSKVIRLQVSWRGSLARYRFVALRKRRERAALVIQHWWCAVRQRQRFLRQLRAVQTIQKHWRATLEHRARVLLAIQLQALSRGWLARQDIRLKSQSAVTIQRHVRGWMARRQVKWMRDHLLRVQCLCRAWLVSQRLQRRHAAATVIQRAWRTSNQRRAFLRTRQLVILVQRRWRAVLAARRAAALLETRTAAAVTIQSSWRAHLARREFIQLRAAVLTIQRAWRTCRTEMSVKREEKVGDLKLIWSFSSQAAALIQRNWRAATLSRWLHRRRRAALKIQSAWRSYRVRCCLAKASVSAPPPPPRRIAPDSTKSSPPPRPRRIASPRHANPGGHYAAVARIRQRLDEANRQARSNPLLRMGTRASSALTNLLQYTSVSSVLEALRQLETATRLSREVCFWLSQVPAPRSASHSQPSAPVCLPHTLLQLFHSCNRSVPNEEIMLVSVAILLNLTEHRELAQRLDIWWVPPPADPSTHWLTAKLHRRADVCVGSIDDDDEDNLDGESSSKGSSAAISEGLCIVEYLFGMLRRLCRARPGTLSIRLFARICYLLSCLCGALPPDLVPDNLLPFVEVIFGTVQRLWSRALSNTPVRPEVQQMLRRHASSSSSAHDTIDTRRDLLRKQVVLELRLERLPSKPQMNPLVACELLFLTLEAQKTRIPLTSTTTSHSNGSTHSADV</sequence>
<evidence type="ECO:0000313" key="7">
    <source>
        <dbReference type="EMBL" id="VDD77368.1"/>
    </source>
</evidence>
<accession>A0A0R3U8Y5</accession>
<evidence type="ECO:0000256" key="5">
    <source>
        <dbReference type="SAM" id="MobiDB-lite"/>
    </source>
</evidence>
<evidence type="ECO:0000259" key="6">
    <source>
        <dbReference type="PROSITE" id="PS50021"/>
    </source>
</evidence>
<feature type="region of interest" description="Disordered" evidence="5">
    <location>
        <begin position="1651"/>
        <end position="1687"/>
    </location>
</feature>
<evidence type="ECO:0000313" key="8">
    <source>
        <dbReference type="Proteomes" id="UP000267029"/>
    </source>
</evidence>
<dbReference type="GO" id="GO:0000922">
    <property type="term" value="C:spindle pole"/>
    <property type="evidence" value="ECO:0007669"/>
    <property type="project" value="TreeGrafter"/>
</dbReference>